<comment type="caution">
    <text evidence="1">The sequence shown here is derived from an EMBL/GenBank/DDBJ whole genome shotgun (WGS) entry which is preliminary data.</text>
</comment>
<gene>
    <name evidence="1" type="ORF">Anas_01441</name>
</gene>
<keyword evidence="2" id="KW-1185">Reference proteome</keyword>
<dbReference type="Proteomes" id="UP000326759">
    <property type="component" value="Unassembled WGS sequence"/>
</dbReference>
<reference evidence="1 2" key="1">
    <citation type="journal article" date="2019" name="PLoS Biol.">
        <title>Sex chromosomes control vertical transmission of feminizing Wolbachia symbionts in an isopod.</title>
        <authorList>
            <person name="Becking T."/>
            <person name="Chebbi M.A."/>
            <person name="Giraud I."/>
            <person name="Moumen B."/>
            <person name="Laverre T."/>
            <person name="Caubet Y."/>
            <person name="Peccoud J."/>
            <person name="Gilbert C."/>
            <person name="Cordaux R."/>
        </authorList>
    </citation>
    <scope>NUCLEOTIDE SEQUENCE [LARGE SCALE GENOMIC DNA]</scope>
    <source>
        <strain evidence="1">ANa2</strain>
        <tissue evidence="1">Whole body excluding digestive tract and cuticle</tissue>
    </source>
</reference>
<dbReference type="AlphaFoldDB" id="A0A5N5STQ9"/>
<evidence type="ECO:0000313" key="2">
    <source>
        <dbReference type="Proteomes" id="UP000326759"/>
    </source>
</evidence>
<sequence>MYLDHSCLNYGPPSACDPREPECSWHLNASLNDLTKFCSLYDGYKPFCRCHDRAPLLPKFGTDSTQKRGT</sequence>
<protein>
    <submittedName>
        <fullName evidence="1">Uncharacterized protein</fullName>
    </submittedName>
</protein>
<name>A0A5N5STQ9_9CRUS</name>
<dbReference type="EMBL" id="SEYY01020738">
    <property type="protein sequence ID" value="KAB7497069.1"/>
    <property type="molecule type" value="Genomic_DNA"/>
</dbReference>
<evidence type="ECO:0000313" key="1">
    <source>
        <dbReference type="EMBL" id="KAB7497069.1"/>
    </source>
</evidence>
<accession>A0A5N5STQ9</accession>
<proteinExistence type="predicted"/>
<organism evidence="1 2">
    <name type="scientific">Armadillidium nasatum</name>
    <dbReference type="NCBI Taxonomy" id="96803"/>
    <lineage>
        <taxon>Eukaryota</taxon>
        <taxon>Metazoa</taxon>
        <taxon>Ecdysozoa</taxon>
        <taxon>Arthropoda</taxon>
        <taxon>Crustacea</taxon>
        <taxon>Multicrustacea</taxon>
        <taxon>Malacostraca</taxon>
        <taxon>Eumalacostraca</taxon>
        <taxon>Peracarida</taxon>
        <taxon>Isopoda</taxon>
        <taxon>Oniscidea</taxon>
        <taxon>Crinocheta</taxon>
        <taxon>Armadillidiidae</taxon>
        <taxon>Armadillidium</taxon>
    </lineage>
</organism>